<keyword evidence="1" id="KW-0812">Transmembrane</keyword>
<evidence type="ECO:0000313" key="2">
    <source>
        <dbReference type="EMBL" id="OIN89465.1"/>
    </source>
</evidence>
<organism evidence="2 3">
    <name type="scientific">Candidatus Berkelbacteria bacterium CG1_02_42_45</name>
    <dbReference type="NCBI Taxonomy" id="1805036"/>
    <lineage>
        <taxon>Bacteria</taxon>
        <taxon>Candidatus Berkelbacteria</taxon>
    </lineage>
</organism>
<proteinExistence type="predicted"/>
<dbReference type="EMBL" id="MNUJ01000039">
    <property type="protein sequence ID" value="OIN89465.1"/>
    <property type="molecule type" value="Genomic_DNA"/>
</dbReference>
<protein>
    <submittedName>
        <fullName evidence="2">Uncharacterized protein</fullName>
    </submittedName>
</protein>
<keyword evidence="1" id="KW-0472">Membrane</keyword>
<comment type="caution">
    <text evidence="2">The sequence shown here is derived from an EMBL/GenBank/DDBJ whole genome shotgun (WGS) entry which is preliminary data.</text>
</comment>
<dbReference type="SUPFAM" id="SSF48452">
    <property type="entry name" value="TPR-like"/>
    <property type="match status" value="1"/>
</dbReference>
<accession>A0A1J4RPX4</accession>
<name>A0A1J4RPX4_9BACT</name>
<evidence type="ECO:0000256" key="1">
    <source>
        <dbReference type="SAM" id="Phobius"/>
    </source>
</evidence>
<sequence>MDKIKNFKQKQNLHHLPNKLLKILLLIIGSLIFLYLATIPWRAYVCRKNLEQGENLLVERKYTEAFVHFQKAEMLEPGDWKSKQRLELSKKAAKDILELRLLLKEKNQDELTQIISDADSKVCNLETDRVLIDKGLAQVALVNLKFCTSDGPKNYDSWLFLGITNQKLSEDNYIFKELKPDYRAEAKRAFEEAYKVDPIAKTAPEYLIELYKTDNNSEKVDYWQHLLDNLNKIEK</sequence>
<reference evidence="2 3" key="1">
    <citation type="journal article" date="2016" name="Environ. Microbiol.">
        <title>Genomic resolution of a cold subsurface aquifer community provides metabolic insights for novel microbes adapted to high CO concentrations.</title>
        <authorList>
            <person name="Probst A.J."/>
            <person name="Castelle C.J."/>
            <person name="Singh A."/>
            <person name="Brown C.T."/>
            <person name="Anantharaman K."/>
            <person name="Sharon I."/>
            <person name="Hug L.A."/>
            <person name="Burstein D."/>
            <person name="Emerson J.B."/>
            <person name="Thomas B.C."/>
            <person name="Banfield J.F."/>
        </authorList>
    </citation>
    <scope>NUCLEOTIDE SEQUENCE [LARGE SCALE GENOMIC DNA]</scope>
    <source>
        <strain evidence="2">CG1_02_42_45</strain>
    </source>
</reference>
<evidence type="ECO:0000313" key="3">
    <source>
        <dbReference type="Proteomes" id="UP000182753"/>
    </source>
</evidence>
<feature type="transmembrane region" description="Helical" evidence="1">
    <location>
        <begin position="20"/>
        <end position="41"/>
    </location>
</feature>
<dbReference type="AlphaFoldDB" id="A0A1J4RPX4"/>
<dbReference type="InterPro" id="IPR011990">
    <property type="entry name" value="TPR-like_helical_dom_sf"/>
</dbReference>
<keyword evidence="1" id="KW-1133">Transmembrane helix</keyword>
<gene>
    <name evidence="2" type="ORF">AUJ40_01865</name>
</gene>
<dbReference type="Proteomes" id="UP000182753">
    <property type="component" value="Unassembled WGS sequence"/>
</dbReference>